<dbReference type="AlphaFoldDB" id="A0A6M3LFL3"/>
<protein>
    <submittedName>
        <fullName evidence="2">Uncharacterized protein</fullName>
    </submittedName>
</protein>
<organism evidence="2">
    <name type="scientific">viral metagenome</name>
    <dbReference type="NCBI Taxonomy" id="1070528"/>
    <lineage>
        <taxon>unclassified sequences</taxon>
        <taxon>metagenomes</taxon>
        <taxon>organismal metagenomes</taxon>
    </lineage>
</organism>
<proteinExistence type="predicted"/>
<gene>
    <name evidence="1" type="ORF">MM415A02643_0009</name>
    <name evidence="2" type="ORF">MM415B04315_0007</name>
</gene>
<evidence type="ECO:0000313" key="2">
    <source>
        <dbReference type="EMBL" id="QJA93213.1"/>
    </source>
</evidence>
<reference evidence="2" key="1">
    <citation type="submission" date="2020-03" db="EMBL/GenBank/DDBJ databases">
        <title>The deep terrestrial virosphere.</title>
        <authorList>
            <person name="Holmfeldt K."/>
            <person name="Nilsson E."/>
            <person name="Simone D."/>
            <person name="Lopez-Fernandez M."/>
            <person name="Wu X."/>
            <person name="de Brujin I."/>
            <person name="Lundin D."/>
            <person name="Andersson A."/>
            <person name="Bertilsson S."/>
            <person name="Dopson M."/>
        </authorList>
    </citation>
    <scope>NUCLEOTIDE SEQUENCE</scope>
    <source>
        <strain evidence="1">MM415A02643</strain>
        <strain evidence="2">MM415B04315</strain>
    </source>
</reference>
<dbReference type="EMBL" id="MT143131">
    <property type="protein sequence ID" value="QJA93213.1"/>
    <property type="molecule type" value="Genomic_DNA"/>
</dbReference>
<name>A0A6M3LFL3_9ZZZZ</name>
<evidence type="ECO:0000313" key="1">
    <source>
        <dbReference type="EMBL" id="QJA72691.1"/>
    </source>
</evidence>
<sequence length="100" mass="11376">MFFAYDTDDDLEPLRIAGQKLLAAGFTKASHSLRCYVLVGWEGDTITKAEKRMMDTLAIGFTPMAMLYRSKDGGFDLSWKRFQRVWARPGIIHSKAGDRK</sequence>
<dbReference type="EMBL" id="MT141971">
    <property type="protein sequence ID" value="QJA72691.1"/>
    <property type="molecule type" value="Genomic_DNA"/>
</dbReference>
<accession>A0A6M3LFL3</accession>